<feature type="repeat" description="PPR" evidence="3">
    <location>
        <begin position="308"/>
        <end position="342"/>
    </location>
</feature>
<keyword evidence="4" id="KW-0732">Signal</keyword>
<evidence type="ECO:0000256" key="4">
    <source>
        <dbReference type="SAM" id="SignalP"/>
    </source>
</evidence>
<dbReference type="PANTHER" id="PTHR47447">
    <property type="entry name" value="OS03G0856100 PROTEIN"/>
    <property type="match status" value="1"/>
</dbReference>
<dbReference type="EMBL" id="AUSU01001885">
    <property type="protein sequence ID" value="EPS69945.1"/>
    <property type="molecule type" value="Genomic_DNA"/>
</dbReference>
<dbReference type="Pfam" id="PF01535">
    <property type="entry name" value="PPR"/>
    <property type="match status" value="2"/>
</dbReference>
<comment type="caution">
    <text evidence="6">The sequence shown here is derived from an EMBL/GenBank/DDBJ whole genome shotgun (WGS) entry which is preliminary data.</text>
</comment>
<dbReference type="PANTHER" id="PTHR47447:SF23">
    <property type="entry name" value="PENTACOTRIPEPTIDE-REPEAT REGION OF PRORP DOMAIN-CONTAINING PROTEIN"/>
    <property type="match status" value="1"/>
</dbReference>
<evidence type="ECO:0000259" key="5">
    <source>
        <dbReference type="Pfam" id="PF17177"/>
    </source>
</evidence>
<evidence type="ECO:0000256" key="3">
    <source>
        <dbReference type="PROSITE-ProRule" id="PRU00708"/>
    </source>
</evidence>
<evidence type="ECO:0000313" key="6">
    <source>
        <dbReference type="EMBL" id="EPS69945.1"/>
    </source>
</evidence>
<feature type="chain" id="PRO_5004562075" description="PROP1-like PPR domain-containing protein" evidence="4">
    <location>
        <begin position="20"/>
        <end position="529"/>
    </location>
</feature>
<evidence type="ECO:0000256" key="1">
    <source>
        <dbReference type="ARBA" id="ARBA00007626"/>
    </source>
</evidence>
<feature type="repeat" description="PPR" evidence="3">
    <location>
        <begin position="273"/>
        <end position="307"/>
    </location>
</feature>
<dbReference type="OrthoDB" id="185373at2759"/>
<keyword evidence="7" id="KW-1185">Reference proteome</keyword>
<feature type="repeat" description="PPR" evidence="3">
    <location>
        <begin position="343"/>
        <end position="377"/>
    </location>
</feature>
<evidence type="ECO:0000256" key="2">
    <source>
        <dbReference type="ARBA" id="ARBA00022737"/>
    </source>
</evidence>
<dbReference type="InterPro" id="IPR011990">
    <property type="entry name" value="TPR-like_helical_dom_sf"/>
</dbReference>
<sequence length="529" mass="60159">MRAGFRRTFGILSTHFLLAKPITAPHLVTLSGRFRRLLHTPCCFSGPSYRTNGGFTDFLLRDVNLQLCDRIVVERIQKAKYFASGNEALAFLDDSGVKPDADLVVSLIWELKQDWKLAFLVYKWGEKWDCIVEKVWCSMIWVLGSHRRFSTAWSLIRQLSDAAEDTQQAMLIVIDRYAAANQPEKAIRTFNLMQKFKYSPERASYLAFLDILCSHGNVEEAEDFMHLHKKFFPLEVESFNVILNGWCNGTAFFDIYEAKRVWREMSKCCIEPDKSSYAHMISGHARAGNLFDSLRLYDEMKKRGWVPGMQVYHSLVYVLSRENCLIEVFRILDRMKEMGMAPDRTTYGLIVCPLCDGGKFDSAKVALERMIGDGVDPGREIFHALLKGCESVEEAFGVLDRMREAGSNPNADTFSVLLRKFVGSGKDGSLARLWSEMTGRFGVEPDVAHGRIVVEGLVEGGLVGEAEEFYSAMKLDDPSLKNKLLQKKKKKKKVTAANTRYVKSGGGLRRWRGQIRIRKKKPIIFGFSI</sequence>
<dbReference type="InterPro" id="IPR033443">
    <property type="entry name" value="PROP1-like_PPR_dom"/>
</dbReference>
<reference evidence="6 7" key="1">
    <citation type="journal article" date="2013" name="BMC Genomics">
        <title>The miniature genome of a carnivorous plant Genlisea aurea contains a low number of genes and short non-coding sequences.</title>
        <authorList>
            <person name="Leushkin E.V."/>
            <person name="Sutormin R.A."/>
            <person name="Nabieva E.R."/>
            <person name="Penin A.A."/>
            <person name="Kondrashov A.S."/>
            <person name="Logacheva M.D."/>
        </authorList>
    </citation>
    <scope>NUCLEOTIDE SEQUENCE [LARGE SCALE GENOMIC DNA]</scope>
</reference>
<feature type="domain" description="PROP1-like PPR" evidence="5">
    <location>
        <begin position="276"/>
        <end position="426"/>
    </location>
</feature>
<keyword evidence="2" id="KW-0677">Repeat</keyword>
<evidence type="ECO:0000313" key="7">
    <source>
        <dbReference type="Proteomes" id="UP000015453"/>
    </source>
</evidence>
<dbReference type="Proteomes" id="UP000015453">
    <property type="component" value="Unassembled WGS sequence"/>
</dbReference>
<dbReference type="InterPro" id="IPR002885">
    <property type="entry name" value="PPR_rpt"/>
</dbReference>
<dbReference type="Pfam" id="PF17177">
    <property type="entry name" value="PPR_long"/>
    <property type="match status" value="1"/>
</dbReference>
<gene>
    <name evidence="6" type="ORF">M569_04816</name>
</gene>
<comment type="similarity">
    <text evidence="1">Belongs to the PPR family. P subfamily.</text>
</comment>
<protein>
    <recommendedName>
        <fullName evidence="5">PROP1-like PPR domain-containing protein</fullName>
    </recommendedName>
</protein>
<organism evidence="6 7">
    <name type="scientific">Genlisea aurea</name>
    <dbReference type="NCBI Taxonomy" id="192259"/>
    <lineage>
        <taxon>Eukaryota</taxon>
        <taxon>Viridiplantae</taxon>
        <taxon>Streptophyta</taxon>
        <taxon>Embryophyta</taxon>
        <taxon>Tracheophyta</taxon>
        <taxon>Spermatophyta</taxon>
        <taxon>Magnoliopsida</taxon>
        <taxon>eudicotyledons</taxon>
        <taxon>Gunneridae</taxon>
        <taxon>Pentapetalae</taxon>
        <taxon>asterids</taxon>
        <taxon>lamiids</taxon>
        <taxon>Lamiales</taxon>
        <taxon>Lentibulariaceae</taxon>
        <taxon>Genlisea</taxon>
    </lineage>
</organism>
<dbReference type="Gene3D" id="1.25.40.10">
    <property type="entry name" value="Tetratricopeptide repeat domain"/>
    <property type="match status" value="3"/>
</dbReference>
<name>S8CSX8_9LAMI</name>
<proteinExistence type="inferred from homology"/>
<dbReference type="AlphaFoldDB" id="S8CSX8"/>
<dbReference type="PROSITE" id="PS51375">
    <property type="entry name" value="PPR"/>
    <property type="match status" value="3"/>
</dbReference>
<accession>S8CSX8</accession>
<feature type="signal peptide" evidence="4">
    <location>
        <begin position="1"/>
        <end position="19"/>
    </location>
</feature>
<dbReference type="NCBIfam" id="TIGR00756">
    <property type="entry name" value="PPR"/>
    <property type="match status" value="3"/>
</dbReference>